<comment type="caution">
    <text evidence="1">The sequence shown here is derived from an EMBL/GenBank/DDBJ whole genome shotgun (WGS) entry which is preliminary data.</text>
</comment>
<evidence type="ECO:0000313" key="2">
    <source>
        <dbReference type="Proteomes" id="UP000223968"/>
    </source>
</evidence>
<reference evidence="1 2" key="1">
    <citation type="submission" date="2017-10" db="EMBL/GenBank/DDBJ databases">
        <title>Comparative genomics in systemic dimorphic fungi from Ajellomycetaceae.</title>
        <authorList>
            <person name="Munoz J.F."/>
            <person name="Mcewen J.G."/>
            <person name="Clay O.K."/>
            <person name="Cuomo C.A."/>
        </authorList>
    </citation>
    <scope>NUCLEOTIDE SEQUENCE [LARGE SCALE GENOMIC DNA]</scope>
    <source>
        <strain evidence="1 2">UAMH5409</strain>
    </source>
</reference>
<dbReference type="OrthoDB" id="21502at2759"/>
<keyword evidence="2" id="KW-1185">Reference proteome</keyword>
<proteinExistence type="predicted"/>
<name>A0A2B7XX34_9EURO</name>
<dbReference type="AlphaFoldDB" id="A0A2B7XX34"/>
<gene>
    <name evidence="1" type="ORF">AJ79_03748</name>
</gene>
<organism evidence="1 2">
    <name type="scientific">Helicocarpus griseus UAMH5409</name>
    <dbReference type="NCBI Taxonomy" id="1447875"/>
    <lineage>
        <taxon>Eukaryota</taxon>
        <taxon>Fungi</taxon>
        <taxon>Dikarya</taxon>
        <taxon>Ascomycota</taxon>
        <taxon>Pezizomycotina</taxon>
        <taxon>Eurotiomycetes</taxon>
        <taxon>Eurotiomycetidae</taxon>
        <taxon>Onygenales</taxon>
        <taxon>Ajellomycetaceae</taxon>
        <taxon>Helicocarpus</taxon>
    </lineage>
</organism>
<accession>A0A2B7XX34</accession>
<sequence>MYMVANRTSGNAWLLARNVLPMHLSVYAFVLEGYKLDDAPTRLGIRAIKNFAWEDENEKRIQACVLPVWDMALTSIRFCDAVQ</sequence>
<dbReference type="STRING" id="1447875.A0A2B7XX34"/>
<dbReference type="EMBL" id="PDNB01000047">
    <property type="protein sequence ID" value="PGH13331.1"/>
    <property type="molecule type" value="Genomic_DNA"/>
</dbReference>
<protein>
    <submittedName>
        <fullName evidence="1">Uncharacterized protein</fullName>
    </submittedName>
</protein>
<evidence type="ECO:0000313" key="1">
    <source>
        <dbReference type="EMBL" id="PGH13331.1"/>
    </source>
</evidence>
<dbReference type="Proteomes" id="UP000223968">
    <property type="component" value="Unassembled WGS sequence"/>
</dbReference>